<dbReference type="InParanoid" id="A0A059C8Y0"/>
<reference evidence="1" key="1">
    <citation type="submission" date="2013-07" db="EMBL/GenBank/DDBJ databases">
        <title>The genome of Eucalyptus grandis.</title>
        <authorList>
            <person name="Schmutz J."/>
            <person name="Hayes R."/>
            <person name="Myburg A."/>
            <person name="Tuskan G."/>
            <person name="Grattapaglia D."/>
            <person name="Rokhsar D.S."/>
        </authorList>
    </citation>
    <scope>NUCLEOTIDE SEQUENCE</scope>
    <source>
        <tissue evidence="1">Leaf extractions</tissue>
    </source>
</reference>
<protein>
    <submittedName>
        <fullName evidence="1">Uncharacterized protein</fullName>
    </submittedName>
</protein>
<dbReference type="Gramene" id="KCW74704">
    <property type="protein sequence ID" value="KCW74704"/>
    <property type="gene ID" value="EUGRSUZ_E03430"/>
</dbReference>
<organism evidence="1">
    <name type="scientific">Eucalyptus grandis</name>
    <name type="common">Flooded gum</name>
    <dbReference type="NCBI Taxonomy" id="71139"/>
    <lineage>
        <taxon>Eukaryota</taxon>
        <taxon>Viridiplantae</taxon>
        <taxon>Streptophyta</taxon>
        <taxon>Embryophyta</taxon>
        <taxon>Tracheophyta</taxon>
        <taxon>Spermatophyta</taxon>
        <taxon>Magnoliopsida</taxon>
        <taxon>eudicotyledons</taxon>
        <taxon>Gunneridae</taxon>
        <taxon>Pentapetalae</taxon>
        <taxon>rosids</taxon>
        <taxon>malvids</taxon>
        <taxon>Myrtales</taxon>
        <taxon>Myrtaceae</taxon>
        <taxon>Myrtoideae</taxon>
        <taxon>Eucalypteae</taxon>
        <taxon>Eucalyptus</taxon>
    </lineage>
</organism>
<proteinExistence type="predicted"/>
<gene>
    <name evidence="1" type="ORF">EUGRSUZ_E03430</name>
</gene>
<accession>A0A059C8Y0</accession>
<evidence type="ECO:0000313" key="1">
    <source>
        <dbReference type="EMBL" id="KCW74704.1"/>
    </source>
</evidence>
<dbReference type="EMBL" id="KK198757">
    <property type="protein sequence ID" value="KCW74704.1"/>
    <property type="molecule type" value="Genomic_DNA"/>
</dbReference>
<dbReference type="AlphaFoldDB" id="A0A059C8Y0"/>
<name>A0A059C8Y0_EUCGR</name>
<sequence>MCTNLRFFRVLTQSFMKCIIQCIELEEATISLKDSWKYKCWIMVIGFIYHKRTSLLVEVVIKKKKRL</sequence>